<dbReference type="GO" id="GO:0005737">
    <property type="term" value="C:cytoplasm"/>
    <property type="evidence" value="ECO:0007669"/>
    <property type="project" value="UniProtKB-SubCell"/>
</dbReference>
<comment type="subcellular location">
    <subcellularLocation>
        <location evidence="1">Cytoplasm</location>
    </subcellularLocation>
</comment>
<reference evidence="9" key="1">
    <citation type="submission" date="2022-01" db="EMBL/GenBank/DDBJ databases">
        <title>Genome Sequence Resource for Two Populations of Ditylenchus destructor, the Migratory Endoparasitic Phytonematode.</title>
        <authorList>
            <person name="Zhang H."/>
            <person name="Lin R."/>
            <person name="Xie B."/>
        </authorList>
    </citation>
    <scope>NUCLEOTIDE SEQUENCE</scope>
    <source>
        <strain evidence="9">BazhouSP</strain>
    </source>
</reference>
<name>A0AAD4NDL4_9BILA</name>
<dbReference type="PANTHER" id="PTHR23074:SF86">
    <property type="entry name" value="SPASTIN"/>
    <property type="match status" value="1"/>
</dbReference>
<evidence type="ECO:0000256" key="1">
    <source>
        <dbReference type="ARBA" id="ARBA00004496"/>
    </source>
</evidence>
<keyword evidence="3" id="KW-0547">Nucleotide-binding</keyword>
<evidence type="ECO:0000256" key="5">
    <source>
        <dbReference type="ARBA" id="ARBA00036378"/>
    </source>
</evidence>
<feature type="region of interest" description="Disordered" evidence="7">
    <location>
        <begin position="416"/>
        <end position="448"/>
    </location>
</feature>
<evidence type="ECO:0000313" key="9">
    <source>
        <dbReference type="EMBL" id="KAI1720825.1"/>
    </source>
</evidence>
<dbReference type="PANTHER" id="PTHR23074">
    <property type="entry name" value="AAA DOMAIN-CONTAINING"/>
    <property type="match status" value="1"/>
</dbReference>
<evidence type="ECO:0000313" key="10">
    <source>
        <dbReference type="Proteomes" id="UP001201812"/>
    </source>
</evidence>
<dbReference type="GO" id="GO:0005524">
    <property type="term" value="F:ATP binding"/>
    <property type="evidence" value="ECO:0007669"/>
    <property type="project" value="UniProtKB-KW"/>
</dbReference>
<dbReference type="CDD" id="cd19509">
    <property type="entry name" value="RecA-like_VPS4-like"/>
    <property type="match status" value="1"/>
</dbReference>
<gene>
    <name evidence="9" type="ORF">DdX_05072</name>
</gene>
<comment type="catalytic activity">
    <reaction evidence="5">
        <text>n ATP + n H2O + a microtubule = n ADP + n phosphate + (n+1) alpha/beta tubulin heterodimers.</text>
        <dbReference type="EC" id="5.6.1.1"/>
    </reaction>
</comment>
<sequence length="448" mass="49791">MRSLGLVTPEVAEANYKTFQSLVKKAHKSLSDAIAADEINATKRKVLALYRMAIRDITAALNIKTGNCPMDKRGEVEIQKKKLESNLKLTQGRMTDLEKIVLEKHEPSVSFDAPDICSSAKNPPTSSNALPSTRTKEMLLKNVNRNLGEEIYSTIIQRTGVKLADIEGNAQAKEALQQSVIYPTLNPQLYTGLRAPSKGILLYGPPGNGKTMIAKAAAEEAKCTFFNISASTIMSKWVGEGEKMVKTLFQIARNAQPSIIFIDEIDSMLCERSENENGAARRVKTEFLLQMDGCANLENDRILVLGATNRPQELDDGVIRRFPQRIFIDLPDAGARRSLITMTFKQHKTAYQMANRELDEIANMTDGYSFSDLLAVCRAAAMMPLKGVDTSKLPKISADKLRPVNYQDMVTAIRNTRPSTSMENRRKLQEFASGSESKNSKKDIWSTF</sequence>
<dbReference type="SMART" id="SM00382">
    <property type="entry name" value="AAA"/>
    <property type="match status" value="1"/>
</dbReference>
<dbReference type="SUPFAM" id="SSF52540">
    <property type="entry name" value="P-loop containing nucleoside triphosphate hydrolases"/>
    <property type="match status" value="1"/>
</dbReference>
<dbReference type="EMBL" id="JAKKPZ010000005">
    <property type="protein sequence ID" value="KAI1720825.1"/>
    <property type="molecule type" value="Genomic_DNA"/>
</dbReference>
<dbReference type="FunFam" id="3.40.50.300:FF:001054">
    <property type="entry name" value="ATPase, AAA family, putative"/>
    <property type="match status" value="1"/>
</dbReference>
<dbReference type="FunFam" id="1.10.8.60:FF:000022">
    <property type="entry name" value="Fidgetin like 1"/>
    <property type="match status" value="1"/>
</dbReference>
<comment type="caution">
    <text evidence="9">The sequence shown here is derived from an EMBL/GenBank/DDBJ whole genome shotgun (WGS) entry which is preliminary data.</text>
</comment>
<dbReference type="InterPro" id="IPR027417">
    <property type="entry name" value="P-loop_NTPase"/>
</dbReference>
<dbReference type="InterPro" id="IPR003593">
    <property type="entry name" value="AAA+_ATPase"/>
</dbReference>
<evidence type="ECO:0000256" key="3">
    <source>
        <dbReference type="ARBA" id="ARBA00022741"/>
    </source>
</evidence>
<organism evidence="9 10">
    <name type="scientific">Ditylenchus destructor</name>
    <dbReference type="NCBI Taxonomy" id="166010"/>
    <lineage>
        <taxon>Eukaryota</taxon>
        <taxon>Metazoa</taxon>
        <taxon>Ecdysozoa</taxon>
        <taxon>Nematoda</taxon>
        <taxon>Chromadorea</taxon>
        <taxon>Rhabditida</taxon>
        <taxon>Tylenchina</taxon>
        <taxon>Tylenchomorpha</taxon>
        <taxon>Sphaerularioidea</taxon>
        <taxon>Anguinidae</taxon>
        <taxon>Anguininae</taxon>
        <taxon>Ditylenchus</taxon>
    </lineage>
</organism>
<accession>A0AAD4NDL4</accession>
<dbReference type="InterPro" id="IPR041569">
    <property type="entry name" value="AAA_lid_3"/>
</dbReference>
<feature type="compositionally biased region" description="Basic and acidic residues" evidence="7">
    <location>
        <begin position="438"/>
        <end position="448"/>
    </location>
</feature>
<dbReference type="AlphaFoldDB" id="A0AAD4NDL4"/>
<dbReference type="GO" id="GO:0016887">
    <property type="term" value="F:ATP hydrolysis activity"/>
    <property type="evidence" value="ECO:0007669"/>
    <property type="project" value="InterPro"/>
</dbReference>
<evidence type="ECO:0000259" key="8">
    <source>
        <dbReference type="SMART" id="SM00382"/>
    </source>
</evidence>
<dbReference type="Pfam" id="PF00004">
    <property type="entry name" value="AAA"/>
    <property type="match status" value="1"/>
</dbReference>
<evidence type="ECO:0000256" key="4">
    <source>
        <dbReference type="ARBA" id="ARBA00022840"/>
    </source>
</evidence>
<feature type="domain" description="AAA+ ATPase" evidence="8">
    <location>
        <begin position="196"/>
        <end position="332"/>
    </location>
</feature>
<evidence type="ECO:0000256" key="7">
    <source>
        <dbReference type="SAM" id="MobiDB-lite"/>
    </source>
</evidence>
<keyword evidence="2" id="KW-0963">Cytoplasm</keyword>
<dbReference type="Proteomes" id="UP001201812">
    <property type="component" value="Unassembled WGS sequence"/>
</dbReference>
<proteinExistence type="predicted"/>
<dbReference type="Gene3D" id="1.20.58.80">
    <property type="entry name" value="Phosphotransferase system, lactose/cellobiose-type IIA subunit"/>
    <property type="match status" value="1"/>
</dbReference>
<keyword evidence="4" id="KW-0067">ATP-binding</keyword>
<dbReference type="Gene3D" id="1.10.8.60">
    <property type="match status" value="1"/>
</dbReference>
<dbReference type="Gene3D" id="3.40.50.300">
    <property type="entry name" value="P-loop containing nucleotide triphosphate hydrolases"/>
    <property type="match status" value="1"/>
</dbReference>
<dbReference type="GO" id="GO:0015630">
    <property type="term" value="C:microtubule cytoskeleton"/>
    <property type="evidence" value="ECO:0007669"/>
    <property type="project" value="TreeGrafter"/>
</dbReference>
<dbReference type="InterPro" id="IPR050304">
    <property type="entry name" value="MT-severing_AAA_ATPase"/>
</dbReference>
<evidence type="ECO:0000256" key="6">
    <source>
        <dbReference type="ARBA" id="ARBA00038871"/>
    </source>
</evidence>
<dbReference type="Pfam" id="PF17862">
    <property type="entry name" value="AAA_lid_3"/>
    <property type="match status" value="1"/>
</dbReference>
<keyword evidence="10" id="KW-1185">Reference proteome</keyword>
<dbReference type="EC" id="5.6.1.1" evidence="6"/>
<evidence type="ECO:0000256" key="2">
    <source>
        <dbReference type="ARBA" id="ARBA00022490"/>
    </source>
</evidence>
<dbReference type="GO" id="GO:0008568">
    <property type="term" value="F:microtubule severing ATPase activity"/>
    <property type="evidence" value="ECO:0007669"/>
    <property type="project" value="UniProtKB-EC"/>
</dbReference>
<dbReference type="InterPro" id="IPR003959">
    <property type="entry name" value="ATPase_AAA_core"/>
</dbReference>
<protein>
    <recommendedName>
        <fullName evidence="6">microtubule-severing ATPase</fullName>
        <ecNumber evidence="6">5.6.1.1</ecNumber>
    </recommendedName>
</protein>